<reference evidence="2 3" key="1">
    <citation type="journal article" date="2008" name="Appl. Environ. Microbiol.">
        <title>Genomic insights into Mn(II) oxidation by the marine alphaproteobacterium Aurantimonas sp. strain SI85-9A1.</title>
        <authorList>
            <person name="Dick G.J."/>
            <person name="Podell S."/>
            <person name="Johnson H.A."/>
            <person name="Rivera-Espinoza Y."/>
            <person name="Bernier-Latmani R."/>
            <person name="McCarthy J.K."/>
            <person name="Torpey J.W."/>
            <person name="Clement B.G."/>
            <person name="Gaasterland T."/>
            <person name="Tebo B.M."/>
        </authorList>
    </citation>
    <scope>NUCLEOTIDE SEQUENCE [LARGE SCALE GENOMIC DNA]</scope>
    <source>
        <strain evidence="2 3">SI85-9A1</strain>
    </source>
</reference>
<protein>
    <submittedName>
        <fullName evidence="2">Uncharacterized protein</fullName>
    </submittedName>
</protein>
<feature type="compositionally biased region" description="Basic and acidic residues" evidence="1">
    <location>
        <begin position="46"/>
        <end position="59"/>
    </location>
</feature>
<dbReference type="Proteomes" id="UP000000321">
    <property type="component" value="Unassembled WGS sequence"/>
</dbReference>
<feature type="compositionally biased region" description="Basic residues" evidence="1">
    <location>
        <begin position="13"/>
        <end position="28"/>
    </location>
</feature>
<dbReference type="HOGENOM" id="CLU_2024087_0_0_5"/>
<feature type="region of interest" description="Disordered" evidence="1">
    <location>
        <begin position="1"/>
        <end position="92"/>
    </location>
</feature>
<accession>Q1YJE8</accession>
<name>Q1YJE8_AURMS</name>
<evidence type="ECO:0000313" key="2">
    <source>
        <dbReference type="EMBL" id="EAS50925.1"/>
    </source>
</evidence>
<dbReference type="BioCyc" id="AURANTIMONAS:SI859A1_01051-MONOMER"/>
<evidence type="ECO:0000256" key="1">
    <source>
        <dbReference type="SAM" id="MobiDB-lite"/>
    </source>
</evidence>
<keyword evidence="3" id="KW-1185">Reference proteome</keyword>
<dbReference type="AlphaFoldDB" id="Q1YJE8"/>
<proteinExistence type="predicted"/>
<dbReference type="EMBL" id="AAPJ01000002">
    <property type="protein sequence ID" value="EAS50925.1"/>
    <property type="molecule type" value="Genomic_DNA"/>
</dbReference>
<sequence>MNDAGSRADSGKLRHHRRTEPPRTRHGRVTAPPVAPPLSQGLLRRQPAEDRDHRADRRGAVGQRQYQRLAGGRIDLDADDPADAGDQRHQTAPDAARLVPGFCIAHLASPPVASNCRVSPDG</sequence>
<organism evidence="2 3">
    <name type="scientific">Aurantimonas manganoxydans (strain ATCC BAA-1229 / DSM 21871 / SI85-9A1)</name>
    <dbReference type="NCBI Taxonomy" id="287752"/>
    <lineage>
        <taxon>Bacteria</taxon>
        <taxon>Pseudomonadati</taxon>
        <taxon>Pseudomonadota</taxon>
        <taxon>Alphaproteobacteria</taxon>
        <taxon>Hyphomicrobiales</taxon>
        <taxon>Aurantimonadaceae</taxon>
        <taxon>Aurantimonas</taxon>
    </lineage>
</organism>
<evidence type="ECO:0000313" key="3">
    <source>
        <dbReference type="Proteomes" id="UP000000321"/>
    </source>
</evidence>
<comment type="caution">
    <text evidence="2">The sequence shown here is derived from an EMBL/GenBank/DDBJ whole genome shotgun (WGS) entry which is preliminary data.</text>
</comment>
<gene>
    <name evidence="2" type="ORF">SI859A1_01051</name>
</gene>